<evidence type="ECO:0000256" key="1">
    <source>
        <dbReference type="ARBA" id="ARBA00005046"/>
    </source>
</evidence>
<evidence type="ECO:0000256" key="6">
    <source>
        <dbReference type="ARBA" id="ARBA00052218"/>
    </source>
</evidence>
<evidence type="ECO:0000256" key="3">
    <source>
        <dbReference type="ARBA" id="ARBA00022679"/>
    </source>
</evidence>
<dbReference type="RefSeq" id="WP_107866832.1">
    <property type="nucleotide sequence ID" value="NZ_QAON01000020.1"/>
</dbReference>
<dbReference type="Pfam" id="PF00899">
    <property type="entry name" value="ThiF"/>
    <property type="match status" value="1"/>
</dbReference>
<evidence type="ECO:0000256" key="10">
    <source>
        <dbReference type="ARBA" id="ARBA00073635"/>
    </source>
</evidence>
<keyword evidence="5" id="KW-0067">ATP-binding</keyword>
<proteinExistence type="inferred from homology"/>
<organism evidence="15 16">
    <name type="scientific">Agitococcus lubricus</name>
    <dbReference type="NCBI Taxonomy" id="1077255"/>
    <lineage>
        <taxon>Bacteria</taxon>
        <taxon>Pseudomonadati</taxon>
        <taxon>Pseudomonadota</taxon>
        <taxon>Gammaproteobacteria</taxon>
        <taxon>Moraxellales</taxon>
        <taxon>Moraxellaceae</taxon>
        <taxon>Agitococcus</taxon>
    </lineage>
</organism>
<dbReference type="PANTHER" id="PTHR10953">
    <property type="entry name" value="UBIQUITIN-ACTIVATING ENZYME E1"/>
    <property type="match status" value="1"/>
</dbReference>
<accession>A0A2T5ITQ3</accession>
<comment type="pathway">
    <text evidence="1">Cofactor biosynthesis; molybdopterin biosynthesis.</text>
</comment>
<comment type="catalytic activity">
    <reaction evidence="6">
        <text>[molybdopterin-synthase sulfur-carrier protein]-C-terminal Gly-Gly + ATP + H(+) = [molybdopterin-synthase sulfur-carrier protein]-C-terminal Gly-Gly-AMP + diphosphate</text>
        <dbReference type="Rhea" id="RHEA:43616"/>
        <dbReference type="Rhea" id="RHEA-COMP:12159"/>
        <dbReference type="Rhea" id="RHEA-COMP:12202"/>
        <dbReference type="ChEBI" id="CHEBI:15378"/>
        <dbReference type="ChEBI" id="CHEBI:30616"/>
        <dbReference type="ChEBI" id="CHEBI:33019"/>
        <dbReference type="ChEBI" id="CHEBI:90618"/>
        <dbReference type="ChEBI" id="CHEBI:90778"/>
        <dbReference type="EC" id="2.7.7.80"/>
    </reaction>
</comment>
<dbReference type="EMBL" id="QAON01000020">
    <property type="protein sequence ID" value="PTQ87225.1"/>
    <property type="molecule type" value="Genomic_DNA"/>
</dbReference>
<gene>
    <name evidence="15" type="ORF">C8N29_12031</name>
</gene>
<dbReference type="Gene3D" id="3.40.50.720">
    <property type="entry name" value="NAD(P)-binding Rossmann-like Domain"/>
    <property type="match status" value="1"/>
</dbReference>
<keyword evidence="4" id="KW-0547">Nucleotide-binding</keyword>
<dbReference type="SUPFAM" id="SSF69572">
    <property type="entry name" value="Activating enzymes of the ubiquitin-like proteins"/>
    <property type="match status" value="1"/>
</dbReference>
<keyword evidence="15" id="KW-0548">Nucleotidyltransferase</keyword>
<dbReference type="GO" id="GO:0005524">
    <property type="term" value="F:ATP binding"/>
    <property type="evidence" value="ECO:0007669"/>
    <property type="project" value="UniProtKB-KW"/>
</dbReference>
<evidence type="ECO:0000259" key="14">
    <source>
        <dbReference type="Pfam" id="PF00899"/>
    </source>
</evidence>
<feature type="domain" description="THIF-type NAD/FAD binding fold" evidence="14">
    <location>
        <begin position="10"/>
        <end position="244"/>
    </location>
</feature>
<dbReference type="Proteomes" id="UP000244223">
    <property type="component" value="Unassembled WGS sequence"/>
</dbReference>
<evidence type="ECO:0000256" key="9">
    <source>
        <dbReference type="ARBA" id="ARBA00066884"/>
    </source>
</evidence>
<comment type="caution">
    <text evidence="15">The sequence shown here is derived from an EMBL/GenBank/DDBJ whole genome shotgun (WGS) entry which is preliminary data.</text>
</comment>
<evidence type="ECO:0000313" key="16">
    <source>
        <dbReference type="Proteomes" id="UP000244223"/>
    </source>
</evidence>
<dbReference type="GO" id="GO:0004792">
    <property type="term" value="F:thiosulfate-cyanide sulfurtransferase activity"/>
    <property type="evidence" value="ECO:0007669"/>
    <property type="project" value="TreeGrafter"/>
</dbReference>
<keyword evidence="3 15" id="KW-0808">Transferase</keyword>
<evidence type="ECO:0000256" key="5">
    <source>
        <dbReference type="ARBA" id="ARBA00022840"/>
    </source>
</evidence>
<dbReference type="FunFam" id="3.40.50.720:FF:000033">
    <property type="entry name" value="Adenylyltransferase and sulfurtransferase MOCS3"/>
    <property type="match status" value="1"/>
</dbReference>
<dbReference type="OrthoDB" id="9804286at2"/>
<dbReference type="GO" id="GO:0008641">
    <property type="term" value="F:ubiquitin-like modifier activating enzyme activity"/>
    <property type="evidence" value="ECO:0007669"/>
    <property type="project" value="InterPro"/>
</dbReference>
<dbReference type="EC" id="2.7.7.80" evidence="9"/>
<sequence>MLSDVELLRYNRQILLGQWDIAAQEKIKASKVLIIGMGGLGCPAALYLASAGVGELHLVDFDTVELSNLQRQILYRLSDIGQPKAIAAAQHLQQVNPHCQIKPMSVALNDDNLYDIIQQVDLVLDCTDNFATRDAINRACVLADKPLISAAAIGLNGQLASFYGSREWPCYRCLYPEANEQALSCSEAGVLASVVGVMGSLQAHEALTCLSGLGSGLFGKLTIWEADIPAWRTVKLRKDPHCPVCGPLKNEVK</sequence>
<comment type="similarity">
    <text evidence="2">Belongs to the HesA/MoeB/ThiF family.</text>
</comment>
<name>A0A2T5ITQ3_9GAMM</name>
<dbReference type="InterPro" id="IPR045886">
    <property type="entry name" value="ThiF/MoeB/HesA"/>
</dbReference>
<evidence type="ECO:0000256" key="4">
    <source>
        <dbReference type="ARBA" id="ARBA00022741"/>
    </source>
</evidence>
<dbReference type="InterPro" id="IPR035985">
    <property type="entry name" value="Ubiquitin-activating_enz"/>
</dbReference>
<dbReference type="InterPro" id="IPR000594">
    <property type="entry name" value="ThiF_NAD_FAD-bd"/>
</dbReference>
<evidence type="ECO:0000256" key="13">
    <source>
        <dbReference type="ARBA" id="ARBA00078531"/>
    </source>
</evidence>
<evidence type="ECO:0000256" key="7">
    <source>
        <dbReference type="ARBA" id="ARBA00055169"/>
    </source>
</evidence>
<dbReference type="NCBIfam" id="NF004281">
    <property type="entry name" value="PRK05690.1"/>
    <property type="match status" value="1"/>
</dbReference>
<evidence type="ECO:0000256" key="11">
    <source>
        <dbReference type="ARBA" id="ARBA00075110"/>
    </source>
</evidence>
<reference evidence="15 16" key="1">
    <citation type="submission" date="2018-04" db="EMBL/GenBank/DDBJ databases">
        <title>Genomic Encyclopedia of Archaeal and Bacterial Type Strains, Phase II (KMG-II): from individual species to whole genera.</title>
        <authorList>
            <person name="Goeker M."/>
        </authorList>
    </citation>
    <scope>NUCLEOTIDE SEQUENCE [LARGE SCALE GENOMIC DNA]</scope>
    <source>
        <strain evidence="15 16">DSM 5822</strain>
    </source>
</reference>
<dbReference type="GO" id="GO:0008146">
    <property type="term" value="F:sulfotransferase activity"/>
    <property type="evidence" value="ECO:0007669"/>
    <property type="project" value="TreeGrafter"/>
</dbReference>
<dbReference type="PANTHER" id="PTHR10953:SF102">
    <property type="entry name" value="ADENYLYLTRANSFERASE AND SULFURTRANSFERASE MOCS3"/>
    <property type="match status" value="1"/>
</dbReference>
<evidence type="ECO:0000256" key="2">
    <source>
        <dbReference type="ARBA" id="ARBA00009919"/>
    </source>
</evidence>
<dbReference type="AlphaFoldDB" id="A0A2T5ITQ3"/>
<keyword evidence="16" id="KW-1185">Reference proteome</keyword>
<dbReference type="GO" id="GO:0005829">
    <property type="term" value="C:cytosol"/>
    <property type="evidence" value="ECO:0007669"/>
    <property type="project" value="TreeGrafter"/>
</dbReference>
<comment type="subunit">
    <text evidence="8">Homodimer. Forms a stable heterotetrameric complex of 2 MoeB and 2 MoaD during adenylation of MoaD.</text>
</comment>
<evidence type="ECO:0000313" key="15">
    <source>
        <dbReference type="EMBL" id="PTQ87225.1"/>
    </source>
</evidence>
<protein>
    <recommendedName>
        <fullName evidence="10">Molybdopterin-synthase adenylyltransferase</fullName>
        <ecNumber evidence="9">2.7.7.80</ecNumber>
    </recommendedName>
    <alternativeName>
        <fullName evidence="13">MoaD protein adenylase</fullName>
    </alternativeName>
    <alternativeName>
        <fullName evidence="11">Molybdopterin-converting factor subunit 1 adenylase</fullName>
    </alternativeName>
    <alternativeName>
        <fullName evidence="12">Sulfur carrier protein MoaD adenylyltransferase</fullName>
    </alternativeName>
</protein>
<dbReference type="CDD" id="cd00757">
    <property type="entry name" value="ThiF_MoeB_HesA_family"/>
    <property type="match status" value="1"/>
</dbReference>
<evidence type="ECO:0000256" key="12">
    <source>
        <dbReference type="ARBA" id="ARBA00075328"/>
    </source>
</evidence>
<evidence type="ECO:0000256" key="8">
    <source>
        <dbReference type="ARBA" id="ARBA00063809"/>
    </source>
</evidence>
<dbReference type="GO" id="GO:0061605">
    <property type="term" value="F:molybdopterin-synthase adenylyltransferase activity"/>
    <property type="evidence" value="ECO:0007669"/>
    <property type="project" value="UniProtKB-EC"/>
</dbReference>
<comment type="function">
    <text evidence="7">Catalyzes the adenylation by ATP of the carboxyl group of the C-terminal glycine of sulfur carrier protein MoaD.</text>
</comment>